<dbReference type="AlphaFoldDB" id="A0A9Q1EC87"/>
<name>A0A9Q1EC87_SYNKA</name>
<evidence type="ECO:0000313" key="2">
    <source>
        <dbReference type="EMBL" id="KAJ8336130.1"/>
    </source>
</evidence>
<evidence type="ECO:0000256" key="1">
    <source>
        <dbReference type="SAM" id="MobiDB-lite"/>
    </source>
</evidence>
<accession>A0A9Q1EC87</accession>
<dbReference type="Proteomes" id="UP001152622">
    <property type="component" value="Chromosome 20"/>
</dbReference>
<feature type="region of interest" description="Disordered" evidence="1">
    <location>
        <begin position="16"/>
        <end position="58"/>
    </location>
</feature>
<comment type="caution">
    <text evidence="2">The sequence shown here is derived from an EMBL/GenBank/DDBJ whole genome shotgun (WGS) entry which is preliminary data.</text>
</comment>
<sequence length="66" mass="7208">MGAYRGLEGVDWISGVQPEGRWPYDGPTATTSSCVSGPSRPLSQSHTYPPEQPPDPPPPLFLYCYI</sequence>
<reference evidence="2" key="1">
    <citation type="journal article" date="2023" name="Science">
        <title>Genome structures resolve the early diversification of teleost fishes.</title>
        <authorList>
            <person name="Parey E."/>
            <person name="Louis A."/>
            <person name="Montfort J."/>
            <person name="Bouchez O."/>
            <person name="Roques C."/>
            <person name="Iampietro C."/>
            <person name="Lluch J."/>
            <person name="Castinel A."/>
            <person name="Donnadieu C."/>
            <person name="Desvignes T."/>
            <person name="Floi Bucao C."/>
            <person name="Jouanno E."/>
            <person name="Wen M."/>
            <person name="Mejri S."/>
            <person name="Dirks R."/>
            <person name="Jansen H."/>
            <person name="Henkel C."/>
            <person name="Chen W.J."/>
            <person name="Zahm M."/>
            <person name="Cabau C."/>
            <person name="Klopp C."/>
            <person name="Thompson A.W."/>
            <person name="Robinson-Rechavi M."/>
            <person name="Braasch I."/>
            <person name="Lecointre G."/>
            <person name="Bobe J."/>
            <person name="Postlethwait J.H."/>
            <person name="Berthelot C."/>
            <person name="Roest Crollius H."/>
            <person name="Guiguen Y."/>
        </authorList>
    </citation>
    <scope>NUCLEOTIDE SEQUENCE</scope>
    <source>
        <strain evidence="2">WJC10195</strain>
    </source>
</reference>
<feature type="compositionally biased region" description="Polar residues" evidence="1">
    <location>
        <begin position="28"/>
        <end position="47"/>
    </location>
</feature>
<dbReference type="EMBL" id="JAINUF010000020">
    <property type="protein sequence ID" value="KAJ8336130.1"/>
    <property type="molecule type" value="Genomic_DNA"/>
</dbReference>
<keyword evidence="3" id="KW-1185">Reference proteome</keyword>
<evidence type="ECO:0000313" key="3">
    <source>
        <dbReference type="Proteomes" id="UP001152622"/>
    </source>
</evidence>
<gene>
    <name evidence="2" type="ORF">SKAU_G00394730</name>
</gene>
<organism evidence="2 3">
    <name type="scientific">Synaphobranchus kaupii</name>
    <name type="common">Kaup's arrowtooth eel</name>
    <dbReference type="NCBI Taxonomy" id="118154"/>
    <lineage>
        <taxon>Eukaryota</taxon>
        <taxon>Metazoa</taxon>
        <taxon>Chordata</taxon>
        <taxon>Craniata</taxon>
        <taxon>Vertebrata</taxon>
        <taxon>Euteleostomi</taxon>
        <taxon>Actinopterygii</taxon>
        <taxon>Neopterygii</taxon>
        <taxon>Teleostei</taxon>
        <taxon>Anguilliformes</taxon>
        <taxon>Synaphobranchidae</taxon>
        <taxon>Synaphobranchus</taxon>
    </lineage>
</organism>
<protein>
    <submittedName>
        <fullName evidence="2">Uncharacterized protein</fullName>
    </submittedName>
</protein>
<proteinExistence type="predicted"/>